<comment type="subcellular location">
    <subcellularLocation>
        <location evidence="1 8">Cell outer membrane</location>
        <topology evidence="1 8">Multi-pass membrane protein</topology>
    </subcellularLocation>
</comment>
<evidence type="ECO:0000256" key="8">
    <source>
        <dbReference type="PROSITE-ProRule" id="PRU01360"/>
    </source>
</evidence>
<dbReference type="InterPro" id="IPR039426">
    <property type="entry name" value="TonB-dep_rcpt-like"/>
</dbReference>
<protein>
    <submittedName>
        <fullName evidence="13">TonB-dependent receptor</fullName>
    </submittedName>
</protein>
<keyword evidence="13" id="KW-0675">Receptor</keyword>
<feature type="signal peptide" evidence="10">
    <location>
        <begin position="1"/>
        <end position="19"/>
    </location>
</feature>
<comment type="caution">
    <text evidence="13">The sequence shown here is derived from an EMBL/GenBank/DDBJ whole genome shotgun (WGS) entry which is preliminary data.</text>
</comment>
<keyword evidence="4 8" id="KW-0812">Transmembrane</keyword>
<dbReference type="InterPro" id="IPR012910">
    <property type="entry name" value="Plug_dom"/>
</dbReference>
<reference evidence="14" key="1">
    <citation type="journal article" date="2019" name="Int. J. Syst. Evol. Microbiol.">
        <title>The Global Catalogue of Microorganisms (GCM) 10K type strain sequencing project: providing services to taxonomists for standard genome sequencing and annotation.</title>
        <authorList>
            <consortium name="The Broad Institute Genomics Platform"/>
            <consortium name="The Broad Institute Genome Sequencing Center for Infectious Disease"/>
            <person name="Wu L."/>
            <person name="Ma J."/>
        </authorList>
    </citation>
    <scope>NUCLEOTIDE SEQUENCE [LARGE SCALE GENOMIC DNA]</scope>
    <source>
        <strain evidence="14">JCM 17926</strain>
    </source>
</reference>
<dbReference type="SUPFAM" id="SSF49452">
    <property type="entry name" value="Starch-binding domain-like"/>
    <property type="match status" value="1"/>
</dbReference>
<evidence type="ECO:0000259" key="12">
    <source>
        <dbReference type="Pfam" id="PF07715"/>
    </source>
</evidence>
<keyword evidence="7 8" id="KW-0998">Cell outer membrane</keyword>
<dbReference type="InterPro" id="IPR036942">
    <property type="entry name" value="Beta-barrel_TonB_sf"/>
</dbReference>
<evidence type="ECO:0000313" key="13">
    <source>
        <dbReference type="EMBL" id="GAA4432610.1"/>
    </source>
</evidence>
<keyword evidence="5 9" id="KW-0798">TonB box</keyword>
<dbReference type="Gene3D" id="2.170.130.10">
    <property type="entry name" value="TonB-dependent receptor, plug domain"/>
    <property type="match status" value="1"/>
</dbReference>
<evidence type="ECO:0000259" key="11">
    <source>
        <dbReference type="Pfam" id="PF00593"/>
    </source>
</evidence>
<dbReference type="Proteomes" id="UP001500552">
    <property type="component" value="Unassembled WGS sequence"/>
</dbReference>
<evidence type="ECO:0000256" key="10">
    <source>
        <dbReference type="SAM" id="SignalP"/>
    </source>
</evidence>
<evidence type="ECO:0000256" key="1">
    <source>
        <dbReference type="ARBA" id="ARBA00004571"/>
    </source>
</evidence>
<evidence type="ECO:0000256" key="9">
    <source>
        <dbReference type="RuleBase" id="RU003357"/>
    </source>
</evidence>
<evidence type="ECO:0000256" key="6">
    <source>
        <dbReference type="ARBA" id="ARBA00023136"/>
    </source>
</evidence>
<dbReference type="CDD" id="cd01347">
    <property type="entry name" value="ligand_gated_channel"/>
    <property type="match status" value="1"/>
</dbReference>
<gene>
    <name evidence="13" type="ORF">GCM10023188_21180</name>
</gene>
<name>A0ABP8LQH9_9BACT</name>
<dbReference type="InterPro" id="IPR037066">
    <property type="entry name" value="Plug_dom_sf"/>
</dbReference>
<dbReference type="InterPro" id="IPR013784">
    <property type="entry name" value="Carb-bd-like_fold"/>
</dbReference>
<dbReference type="RefSeq" id="WP_345158894.1">
    <property type="nucleotide sequence ID" value="NZ_BAABHC010000014.1"/>
</dbReference>
<dbReference type="SUPFAM" id="SSF56935">
    <property type="entry name" value="Porins"/>
    <property type="match status" value="1"/>
</dbReference>
<dbReference type="Gene3D" id="2.40.170.20">
    <property type="entry name" value="TonB-dependent receptor, beta-barrel domain"/>
    <property type="match status" value="1"/>
</dbReference>
<dbReference type="Gene3D" id="2.60.40.1120">
    <property type="entry name" value="Carboxypeptidase-like, regulatory domain"/>
    <property type="match status" value="1"/>
</dbReference>
<evidence type="ECO:0000256" key="3">
    <source>
        <dbReference type="ARBA" id="ARBA00022452"/>
    </source>
</evidence>
<sequence length="808" mass="89671">MRATLTIALLLCSCLAALAQSYTITGKITSAATQQPVPQAEVLLSNTGALFKADAKGNYTINNLAPGTYTLTGYSVGWGSATQQVTLSNSNLVLDFSLKPLEGQLREVNVKGEQEKTFGITRLNSVEGAAIYEAKKSEVVVLSDITANLATNNSRQVFAKVAGLNIWESDGAGLQLGIGGRGLSPNRTSNFNTRQNGYDISADALGYPESYYTPPTEALDRIEVVRGAASLQYGTQFGGMINFVMKEGPEDKPFELTTRQTAGSWGLFNSFNSVGGTKGKFHYYGFYQYKRGDGWRDNAGFDAHTAFGSVHYKPHDKLEIGFNYTYMDYLAQQPGGLTDADFAQDARQSIRDRNWFKVNWNLLALTLDYRVSERTKLNIRNFGLLAQRDALGYMGKISRPDDLTLPRTLLQDQFNNFGNETRLIYRYDLGSSFSTLLVGARYYRGFTDQKQGDGSTAADADFRFFSETGAPNASSYDYLSRNVAFFAENIFNLTPKLSLTPGVRYEWINTNADGSYRDVVADQAGNVLRDEVIPEDRSNSRNVLLLGLGLSYKPSEQMEVYANFSQNYRAINFNDMRVLNPNLVPDQNLKDESGYSTDLGFRGNISGVLNYDASLFYLAYEDRINFKNIAGTTNRIRTNVGDSRNMGLETFVEADFLKLIYGQEHPTSLSAFSNVTFVNTRYSSPDKAIDGNEVELAPALIAKTGLSFKRNSFRLAYQYAYTSSQYTDAENTGAAPGQYDVTAVVGKIPAYWVMDLSGSYTYKRFTLESGINNLTDNHYFTRRATGYPGPGIIPSDARNYYVTLQFKL</sequence>
<keyword evidence="10" id="KW-0732">Signal</keyword>
<dbReference type="Pfam" id="PF13715">
    <property type="entry name" value="CarbopepD_reg_2"/>
    <property type="match status" value="1"/>
</dbReference>
<feature type="chain" id="PRO_5045434352" evidence="10">
    <location>
        <begin position="20"/>
        <end position="808"/>
    </location>
</feature>
<proteinExistence type="inferred from homology"/>
<keyword evidence="2 8" id="KW-0813">Transport</keyword>
<dbReference type="Pfam" id="PF07715">
    <property type="entry name" value="Plug"/>
    <property type="match status" value="1"/>
</dbReference>
<evidence type="ECO:0000313" key="14">
    <source>
        <dbReference type="Proteomes" id="UP001500552"/>
    </source>
</evidence>
<organism evidence="13 14">
    <name type="scientific">Pontibacter saemangeumensis</name>
    <dbReference type="NCBI Taxonomy" id="1084525"/>
    <lineage>
        <taxon>Bacteria</taxon>
        <taxon>Pseudomonadati</taxon>
        <taxon>Bacteroidota</taxon>
        <taxon>Cytophagia</taxon>
        <taxon>Cytophagales</taxon>
        <taxon>Hymenobacteraceae</taxon>
        <taxon>Pontibacter</taxon>
    </lineage>
</organism>
<evidence type="ECO:0000256" key="7">
    <source>
        <dbReference type="ARBA" id="ARBA00023237"/>
    </source>
</evidence>
<dbReference type="InterPro" id="IPR000531">
    <property type="entry name" value="Beta-barrel_TonB"/>
</dbReference>
<comment type="similarity">
    <text evidence="8 9">Belongs to the TonB-dependent receptor family.</text>
</comment>
<feature type="domain" description="TonB-dependent receptor-like beta-barrel" evidence="11">
    <location>
        <begin position="314"/>
        <end position="774"/>
    </location>
</feature>
<keyword evidence="3 8" id="KW-1134">Transmembrane beta strand</keyword>
<keyword evidence="6 8" id="KW-0472">Membrane</keyword>
<evidence type="ECO:0000256" key="4">
    <source>
        <dbReference type="ARBA" id="ARBA00022692"/>
    </source>
</evidence>
<dbReference type="Pfam" id="PF00593">
    <property type="entry name" value="TonB_dep_Rec_b-barrel"/>
    <property type="match status" value="1"/>
</dbReference>
<accession>A0ABP8LQH9</accession>
<feature type="domain" description="TonB-dependent receptor plug" evidence="12">
    <location>
        <begin position="140"/>
        <end position="236"/>
    </location>
</feature>
<keyword evidence="14" id="KW-1185">Reference proteome</keyword>
<dbReference type="PANTHER" id="PTHR30442:SF0">
    <property type="entry name" value="FE(3+) DICITRATE TRANSPORT PROTEIN FECA"/>
    <property type="match status" value="1"/>
</dbReference>
<evidence type="ECO:0000256" key="5">
    <source>
        <dbReference type="ARBA" id="ARBA00023077"/>
    </source>
</evidence>
<evidence type="ECO:0000256" key="2">
    <source>
        <dbReference type="ARBA" id="ARBA00022448"/>
    </source>
</evidence>
<dbReference type="PANTHER" id="PTHR30442">
    <property type="entry name" value="IRON III DICITRATE TRANSPORT PROTEIN FECA"/>
    <property type="match status" value="1"/>
</dbReference>
<dbReference type="PROSITE" id="PS52016">
    <property type="entry name" value="TONB_DEPENDENT_REC_3"/>
    <property type="match status" value="1"/>
</dbReference>
<dbReference type="EMBL" id="BAABHC010000014">
    <property type="protein sequence ID" value="GAA4432610.1"/>
    <property type="molecule type" value="Genomic_DNA"/>
</dbReference>